<dbReference type="Proteomes" id="UP001140817">
    <property type="component" value="Unassembled WGS sequence"/>
</dbReference>
<comment type="caution">
    <text evidence="3">The sequence shown here is derived from an EMBL/GenBank/DDBJ whole genome shotgun (WGS) entry which is preliminary data.</text>
</comment>
<dbReference type="EMBL" id="JANKBY010000219">
    <property type="protein sequence ID" value="MCR1823966.1"/>
    <property type="molecule type" value="Genomic_DNA"/>
</dbReference>
<feature type="non-terminal residue" evidence="3">
    <location>
        <position position="225"/>
    </location>
</feature>
<dbReference type="InterPro" id="IPR001920">
    <property type="entry name" value="Asp/Glu_race"/>
</dbReference>
<accession>A0A9X2S4X3</accession>
<organism evidence="3 4">
    <name type="scientific">Terrisporobacter muris</name>
    <dbReference type="NCBI Taxonomy" id="2963284"/>
    <lineage>
        <taxon>Bacteria</taxon>
        <taxon>Bacillati</taxon>
        <taxon>Bacillota</taxon>
        <taxon>Clostridia</taxon>
        <taxon>Peptostreptococcales</taxon>
        <taxon>Peptostreptococcaceae</taxon>
        <taxon>Terrisporobacter</taxon>
    </lineage>
</organism>
<keyword evidence="4" id="KW-1185">Reference proteome</keyword>
<dbReference type="GO" id="GO:0047661">
    <property type="term" value="F:amino-acid racemase activity"/>
    <property type="evidence" value="ECO:0007669"/>
    <property type="project" value="InterPro"/>
</dbReference>
<evidence type="ECO:0000256" key="1">
    <source>
        <dbReference type="ARBA" id="ARBA00007847"/>
    </source>
</evidence>
<proteinExistence type="inferred from homology"/>
<dbReference type="RefSeq" id="WP_257560615.1">
    <property type="nucleotide sequence ID" value="NZ_JANKBY010000219.1"/>
</dbReference>
<dbReference type="PANTHER" id="PTHR21198:SF7">
    <property type="entry name" value="ASPARTATE-GLUTAMATE RACEMASE FAMILY"/>
    <property type="match status" value="1"/>
</dbReference>
<dbReference type="NCBIfam" id="TIGR00035">
    <property type="entry name" value="asp_race"/>
    <property type="match status" value="1"/>
</dbReference>
<dbReference type="AlphaFoldDB" id="A0A9X2S4X3"/>
<name>A0A9X2S4X3_9FIRM</name>
<dbReference type="Gene3D" id="3.40.50.1860">
    <property type="match status" value="2"/>
</dbReference>
<dbReference type="InterPro" id="IPR015942">
    <property type="entry name" value="Asp/Glu/hydantoin_racemase"/>
</dbReference>
<gene>
    <name evidence="3" type="ORF">NSA58_14335</name>
</gene>
<evidence type="ECO:0000256" key="2">
    <source>
        <dbReference type="ARBA" id="ARBA00023235"/>
    </source>
</evidence>
<dbReference type="PANTHER" id="PTHR21198">
    <property type="entry name" value="GLUTAMATE RACEMASE"/>
    <property type="match status" value="1"/>
</dbReference>
<dbReference type="SUPFAM" id="SSF53681">
    <property type="entry name" value="Aspartate/glutamate racemase"/>
    <property type="match status" value="2"/>
</dbReference>
<dbReference type="PROSITE" id="PS00923">
    <property type="entry name" value="ASP_GLU_RACEMASE_1"/>
    <property type="match status" value="1"/>
</dbReference>
<dbReference type="Pfam" id="PF01177">
    <property type="entry name" value="Asp_Glu_race"/>
    <property type="match status" value="1"/>
</dbReference>
<protein>
    <submittedName>
        <fullName evidence="3">Amino acid racemase</fullName>
        <ecNumber evidence="3">5.1.1.-</ecNumber>
    </submittedName>
</protein>
<comment type="similarity">
    <text evidence="1">Belongs to the aspartate/glutamate racemases family.</text>
</comment>
<evidence type="ECO:0000313" key="4">
    <source>
        <dbReference type="Proteomes" id="UP001140817"/>
    </source>
</evidence>
<dbReference type="InterPro" id="IPR018187">
    <property type="entry name" value="Asp/Glu_racemase_AS_1"/>
</dbReference>
<sequence length="225" mass="25243">MKTVGIIGGMGPLATVDLFGKIVNLTDAKCDNDHIHILIDNNTYIPDRTSYILGDGENPIDELVKSAKRLKNMGADFLIMPCNTAHYFYNDIINNVSIPFINMIEETANYINNKNIKKVGLLSTTGTINAKIYDNIFKNYNIDVIKPSDENQNIIMDLIYGIKKGKKEFDMKKIQKVLSDLRHKDVEYVILGCTELPIAFELLNLSGNYIDPTEILAKAAIKKAI</sequence>
<reference evidence="3" key="1">
    <citation type="submission" date="2022-07" db="EMBL/GenBank/DDBJ databases">
        <title>Enhanced cultured diversity of the mouse gut microbiota enables custom-made synthetic communities.</title>
        <authorList>
            <person name="Afrizal A."/>
        </authorList>
    </citation>
    <scope>NUCLEOTIDE SEQUENCE</scope>
    <source>
        <strain evidence="3">DSM 29186</strain>
    </source>
</reference>
<evidence type="ECO:0000313" key="3">
    <source>
        <dbReference type="EMBL" id="MCR1823966.1"/>
    </source>
</evidence>
<dbReference type="InterPro" id="IPR004380">
    <property type="entry name" value="Asp_race"/>
</dbReference>
<keyword evidence="2 3" id="KW-0413">Isomerase</keyword>
<dbReference type="EC" id="5.1.1.-" evidence="3"/>